<evidence type="ECO:0000313" key="6">
    <source>
        <dbReference type="Proteomes" id="UP000295278"/>
    </source>
</evidence>
<dbReference type="GO" id="GO:0005829">
    <property type="term" value="C:cytosol"/>
    <property type="evidence" value="ECO:0007669"/>
    <property type="project" value="TreeGrafter"/>
</dbReference>
<gene>
    <name evidence="5" type="ORF">E0F89_05155</name>
</gene>
<evidence type="ECO:0000256" key="2">
    <source>
        <dbReference type="ARBA" id="ARBA00022679"/>
    </source>
</evidence>
<dbReference type="Pfam" id="PF00132">
    <property type="entry name" value="Hexapep"/>
    <property type="match status" value="1"/>
</dbReference>
<dbReference type="EMBL" id="SMFM01000002">
    <property type="protein sequence ID" value="TDD77599.1"/>
    <property type="molecule type" value="Genomic_DNA"/>
</dbReference>
<name>A0A4R5AZF7_9FLAO</name>
<comment type="similarity">
    <text evidence="1">Belongs to the transferase hexapeptide repeat family.</text>
</comment>
<dbReference type="GO" id="GO:0008374">
    <property type="term" value="F:O-acyltransferase activity"/>
    <property type="evidence" value="ECO:0007669"/>
    <property type="project" value="TreeGrafter"/>
</dbReference>
<dbReference type="PANTHER" id="PTHR23416:SF23">
    <property type="entry name" value="ACETYLTRANSFERASE C18B11.09C-RELATED"/>
    <property type="match status" value="1"/>
</dbReference>
<accession>A0A4R5AZF7</accession>
<sequence length="179" mass="19822">MSFLRWKLNLKYVHKTFYMGRGCSISSDLIAGAFSYIGPRSLIYPKVSIGNYTMLANDVSIVGGDHVYDMAGRPIIFSGRAKLNSTVIGKDVWVGAFVKIATGVKIGNGAIIALGSVVTKDVEAYSVYGGIPAKKIKDRFQNDQDRIKHEEMLNKTYQDAGFDFKLLPRKMENTKIDVS</sequence>
<dbReference type="InterPro" id="IPR051159">
    <property type="entry name" value="Hexapeptide_acetyltransf"/>
</dbReference>
<reference evidence="5 6" key="1">
    <citation type="submission" date="2019-03" db="EMBL/GenBank/DDBJ databases">
        <title>Flavobacterium AT-3-2 sp. nov., isolated from arctic soil.</title>
        <authorList>
            <person name="Chaudhary D.K."/>
        </authorList>
    </citation>
    <scope>NUCLEOTIDE SEQUENCE [LARGE SCALE GENOMIC DNA]</scope>
    <source>
        <strain evidence="5 6">AT-3-2</strain>
    </source>
</reference>
<dbReference type="InterPro" id="IPR018357">
    <property type="entry name" value="Hexapep_transf_CS"/>
</dbReference>
<dbReference type="Gene3D" id="2.160.10.10">
    <property type="entry name" value="Hexapeptide repeat proteins"/>
    <property type="match status" value="1"/>
</dbReference>
<evidence type="ECO:0000256" key="3">
    <source>
        <dbReference type="ARBA" id="ARBA00022737"/>
    </source>
</evidence>
<proteinExistence type="inferred from homology"/>
<keyword evidence="4" id="KW-0012">Acyltransferase</keyword>
<protein>
    <submittedName>
        <fullName evidence="5">Antibiotic acetyltransferase</fullName>
    </submittedName>
</protein>
<dbReference type="OrthoDB" id="9814490at2"/>
<dbReference type="InterPro" id="IPR011004">
    <property type="entry name" value="Trimer_LpxA-like_sf"/>
</dbReference>
<dbReference type="PANTHER" id="PTHR23416">
    <property type="entry name" value="SIALIC ACID SYNTHASE-RELATED"/>
    <property type="match status" value="1"/>
</dbReference>
<dbReference type="PROSITE" id="PS00101">
    <property type="entry name" value="HEXAPEP_TRANSFERASES"/>
    <property type="match status" value="1"/>
</dbReference>
<dbReference type="SUPFAM" id="SSF51161">
    <property type="entry name" value="Trimeric LpxA-like enzymes"/>
    <property type="match status" value="1"/>
</dbReference>
<organism evidence="5 6">
    <name type="scientific">Flavobacterium caseinilyticum</name>
    <dbReference type="NCBI Taxonomy" id="2541732"/>
    <lineage>
        <taxon>Bacteria</taxon>
        <taxon>Pseudomonadati</taxon>
        <taxon>Bacteroidota</taxon>
        <taxon>Flavobacteriia</taxon>
        <taxon>Flavobacteriales</taxon>
        <taxon>Flavobacteriaceae</taxon>
        <taxon>Flavobacterium</taxon>
    </lineage>
</organism>
<dbReference type="InterPro" id="IPR001451">
    <property type="entry name" value="Hexapep"/>
</dbReference>
<comment type="caution">
    <text evidence="5">The sequence shown here is derived from an EMBL/GenBank/DDBJ whole genome shotgun (WGS) entry which is preliminary data.</text>
</comment>
<keyword evidence="3" id="KW-0677">Repeat</keyword>
<evidence type="ECO:0000256" key="4">
    <source>
        <dbReference type="ARBA" id="ARBA00023315"/>
    </source>
</evidence>
<keyword evidence="6" id="KW-1185">Reference proteome</keyword>
<dbReference type="AlphaFoldDB" id="A0A4R5AZF7"/>
<dbReference type="Proteomes" id="UP000295278">
    <property type="component" value="Unassembled WGS sequence"/>
</dbReference>
<keyword evidence="2 5" id="KW-0808">Transferase</keyword>
<evidence type="ECO:0000313" key="5">
    <source>
        <dbReference type="EMBL" id="TDD77599.1"/>
    </source>
</evidence>
<evidence type="ECO:0000256" key="1">
    <source>
        <dbReference type="ARBA" id="ARBA00007274"/>
    </source>
</evidence>